<name>A0A8H6WL79_MYCCL</name>
<protein>
    <submittedName>
        <fullName evidence="2">Uncharacterized protein</fullName>
    </submittedName>
</protein>
<proteinExistence type="predicted"/>
<organism evidence="2 3">
    <name type="scientific">Mycena chlorophos</name>
    <name type="common">Agaric fungus</name>
    <name type="synonym">Agaricus chlorophos</name>
    <dbReference type="NCBI Taxonomy" id="658473"/>
    <lineage>
        <taxon>Eukaryota</taxon>
        <taxon>Fungi</taxon>
        <taxon>Dikarya</taxon>
        <taxon>Basidiomycota</taxon>
        <taxon>Agaricomycotina</taxon>
        <taxon>Agaricomycetes</taxon>
        <taxon>Agaricomycetidae</taxon>
        <taxon>Agaricales</taxon>
        <taxon>Marasmiineae</taxon>
        <taxon>Mycenaceae</taxon>
        <taxon>Mycena</taxon>
    </lineage>
</organism>
<sequence>MVLMFSMDGAQLYRNKVSECWMYIWIIFDRSPDQRYKKRYVLPGGFIGGPNAPHYPDTFLYTGLYLLAAIMRDEKGLPVWDSRTARDGDPDPDNNNNNNNDDEELLKYIRLFLAIAGADTVGMADLNGGAGHTAKMLCRLFCPIIGRRKTAKGTHYPCCARPDHYHIVGCDHPDVDIAQLLADFTSESAAKRYDENLIRVASSSSLAAYKRNRRETGISKPTIFSGLPSRYTFGIPDIFALDYMHPIINLKELIIPLWIGQFQCDPTDDRRTWFWVTLTGDTWTSHGQWVEDLAQYLPGSFDTAPRNPAAKLNTGYKCWEFLIYFVCYGPAVFYGIVDDDCYRNYCQLIRAIRILLQREITVEENREAAWLLKEFSEGYERLYVQRRADRLHFVRPVIHFLMHWAEQTRRKGPGNIYAQWVLETLIGNLGAEIKQHSNPYANLAHRGIRRAQTNALKSLIPDLAPEKGLPSTAKPLGDGYALLQPADRCYRPVSDEEYAAVERYIRDVVGSEDEDEAVEEWDGKVWRQGRVLLPNGQIVRSAWAEQRNGNEFHRTNRMVKVFNETRGVESDVDGESEHDSELKIEFAEVRYFAKLRIQRIEHVVAIGAFFGPPDEHLLDISSGTYYSVQHSGDDDIRVFNIKTIQSVVMMGPDRQYQLYRDDDSAEDRYFMVEKPGLKMAELIEVTELDDELDDNGDS</sequence>
<feature type="region of interest" description="Disordered" evidence="1">
    <location>
        <begin position="81"/>
        <end position="100"/>
    </location>
</feature>
<evidence type="ECO:0000313" key="2">
    <source>
        <dbReference type="EMBL" id="KAF7321196.1"/>
    </source>
</evidence>
<comment type="caution">
    <text evidence="2">The sequence shown here is derived from an EMBL/GenBank/DDBJ whole genome shotgun (WGS) entry which is preliminary data.</text>
</comment>
<keyword evidence="3" id="KW-1185">Reference proteome</keyword>
<dbReference type="EMBL" id="JACAZE010000002">
    <property type="protein sequence ID" value="KAF7321196.1"/>
    <property type="molecule type" value="Genomic_DNA"/>
</dbReference>
<dbReference type="Proteomes" id="UP000613580">
    <property type="component" value="Unassembled WGS sequence"/>
</dbReference>
<dbReference type="OrthoDB" id="2669721at2759"/>
<dbReference type="AlphaFoldDB" id="A0A8H6WL79"/>
<reference evidence="2" key="1">
    <citation type="submission" date="2020-05" db="EMBL/GenBank/DDBJ databases">
        <title>Mycena genomes resolve the evolution of fungal bioluminescence.</title>
        <authorList>
            <person name="Tsai I.J."/>
        </authorList>
    </citation>
    <scope>NUCLEOTIDE SEQUENCE</scope>
    <source>
        <strain evidence="2">110903Hualien_Pintung</strain>
    </source>
</reference>
<gene>
    <name evidence="2" type="ORF">HMN09_00208100</name>
</gene>
<accession>A0A8H6WL79</accession>
<evidence type="ECO:0000313" key="3">
    <source>
        <dbReference type="Proteomes" id="UP000613580"/>
    </source>
</evidence>
<evidence type="ECO:0000256" key="1">
    <source>
        <dbReference type="SAM" id="MobiDB-lite"/>
    </source>
</evidence>